<organism evidence="10 11">
    <name type="scientific">Pseudonocardia tropica</name>
    <dbReference type="NCBI Taxonomy" id="681289"/>
    <lineage>
        <taxon>Bacteria</taxon>
        <taxon>Bacillati</taxon>
        <taxon>Actinomycetota</taxon>
        <taxon>Actinomycetes</taxon>
        <taxon>Pseudonocardiales</taxon>
        <taxon>Pseudonocardiaceae</taxon>
        <taxon>Pseudonocardia</taxon>
    </lineage>
</organism>
<dbReference type="GO" id="GO:0016740">
    <property type="term" value="F:transferase activity"/>
    <property type="evidence" value="ECO:0007669"/>
    <property type="project" value="UniProtKB-KW"/>
</dbReference>
<keyword evidence="4 8" id="KW-0812">Transmembrane</keyword>
<evidence type="ECO:0000313" key="11">
    <source>
        <dbReference type="Proteomes" id="UP001464923"/>
    </source>
</evidence>
<keyword evidence="3 10" id="KW-0808">Transferase</keyword>
<proteinExistence type="inferred from homology"/>
<accession>A0ABV1JXI6</accession>
<evidence type="ECO:0000256" key="8">
    <source>
        <dbReference type="SAM" id="Phobius"/>
    </source>
</evidence>
<name>A0ABV1JXI6_9PSEU</name>
<feature type="transmembrane region" description="Helical" evidence="8">
    <location>
        <begin position="200"/>
        <end position="222"/>
    </location>
</feature>
<evidence type="ECO:0000256" key="3">
    <source>
        <dbReference type="ARBA" id="ARBA00022679"/>
    </source>
</evidence>
<evidence type="ECO:0000259" key="9">
    <source>
        <dbReference type="Pfam" id="PF02397"/>
    </source>
</evidence>
<dbReference type="Pfam" id="PF02397">
    <property type="entry name" value="Bac_transf"/>
    <property type="match status" value="1"/>
</dbReference>
<comment type="caution">
    <text evidence="10">The sequence shown here is derived from an EMBL/GenBank/DDBJ whole genome shotgun (WGS) entry which is preliminary data.</text>
</comment>
<feature type="domain" description="Bacterial sugar transferase" evidence="9">
    <location>
        <begin position="363"/>
        <end position="544"/>
    </location>
</feature>
<sequence length="549" mass="59304">MSTDADTRTSAEPGTGSAVHLTGAPGRGRTRPRRYLRPLPSHRRPGTHPAPGPATTGATDNRATDAPATDASGNTARPGATPGPPAPAPVTTRRRPLPAPLRRLGERVSLVRCALVGVDLAVLVLVSALVAEVTPATVATAALVVVVRAAAGLHRPRLRLSWFDDLPRELVAVAVALGLFPAVAMLTNATLGTSEDTPDAVAVVLAAAVGSVAARAVILLVIRTLRVRWGVGEPTLIVGTGVRAVELDETMRAHPEYGMRPIGHITYEDLDLVRVPERATLSARIRTAARAHGARAVVLACHGADDGGVLDAAIGARRDGLAVYLLPWLPELVHDRDGVERIRSIPLLRVPQDPMRRPSWRVKRFSDIVISAVALTVTAPLLAVVAAAVLIESGRPLIFRQERVGLDNRPFTVLKFRSMRPDDEAEQRTRWSIAGDPRVGPVGRLIRRTSLDELPQLWNILRGDMSLVGPRPERPSFVERFSAEHERYTARHRVPVGLTGLAQISGLRGDTSIADRVRHDNYYIANWSLWLDVQILVRTAREVLRGGQH</sequence>
<dbReference type="Proteomes" id="UP001464923">
    <property type="component" value="Unassembled WGS sequence"/>
</dbReference>
<dbReference type="RefSeq" id="WP_345644403.1">
    <property type="nucleotide sequence ID" value="NZ_BAABLY010000025.1"/>
</dbReference>
<feature type="transmembrane region" description="Helical" evidence="8">
    <location>
        <begin position="166"/>
        <end position="188"/>
    </location>
</feature>
<feature type="compositionally biased region" description="Basic residues" evidence="7">
    <location>
        <begin position="28"/>
        <end position="46"/>
    </location>
</feature>
<feature type="region of interest" description="Disordered" evidence="7">
    <location>
        <begin position="1"/>
        <end position="98"/>
    </location>
</feature>
<gene>
    <name evidence="10" type="ORF">WHI96_17610</name>
</gene>
<keyword evidence="5 8" id="KW-1133">Transmembrane helix</keyword>
<evidence type="ECO:0000256" key="5">
    <source>
        <dbReference type="ARBA" id="ARBA00022989"/>
    </source>
</evidence>
<reference evidence="10 11" key="1">
    <citation type="submission" date="2024-03" db="EMBL/GenBank/DDBJ databases">
        <title>Draft genome sequence of Pseudonocardia tropica JCM 19149.</title>
        <authorList>
            <person name="Butdee W."/>
            <person name="Duangmal K."/>
        </authorList>
    </citation>
    <scope>NUCLEOTIDE SEQUENCE [LARGE SCALE GENOMIC DNA]</scope>
    <source>
        <strain evidence="10 11">JCM 19149</strain>
    </source>
</reference>
<evidence type="ECO:0000256" key="1">
    <source>
        <dbReference type="ARBA" id="ARBA00004141"/>
    </source>
</evidence>
<feature type="compositionally biased region" description="Low complexity" evidence="7">
    <location>
        <begin position="47"/>
        <end position="59"/>
    </location>
</feature>
<evidence type="ECO:0000313" key="10">
    <source>
        <dbReference type="EMBL" id="MEQ3540633.1"/>
    </source>
</evidence>
<keyword evidence="11" id="KW-1185">Reference proteome</keyword>
<evidence type="ECO:0000256" key="2">
    <source>
        <dbReference type="ARBA" id="ARBA00006464"/>
    </source>
</evidence>
<dbReference type="EC" id="2.7.8.-" evidence="10"/>
<feature type="transmembrane region" description="Helical" evidence="8">
    <location>
        <begin position="365"/>
        <end position="391"/>
    </location>
</feature>
<dbReference type="PANTHER" id="PTHR30576:SF0">
    <property type="entry name" value="UNDECAPRENYL-PHOSPHATE N-ACETYLGALACTOSAMINYL 1-PHOSPHATE TRANSFERASE-RELATED"/>
    <property type="match status" value="1"/>
</dbReference>
<comment type="subcellular location">
    <subcellularLocation>
        <location evidence="1">Membrane</location>
        <topology evidence="1">Multi-pass membrane protein</topology>
    </subcellularLocation>
</comment>
<dbReference type="InterPro" id="IPR017475">
    <property type="entry name" value="EPS_sugar_tfrase"/>
</dbReference>
<feature type="transmembrane region" description="Helical" evidence="8">
    <location>
        <begin position="110"/>
        <end position="130"/>
    </location>
</feature>
<dbReference type="InterPro" id="IPR003362">
    <property type="entry name" value="Bact_transf"/>
</dbReference>
<dbReference type="NCBIfam" id="TIGR03025">
    <property type="entry name" value="EPS_sugtrans"/>
    <property type="match status" value="1"/>
</dbReference>
<dbReference type="PANTHER" id="PTHR30576">
    <property type="entry name" value="COLANIC BIOSYNTHESIS UDP-GLUCOSE LIPID CARRIER TRANSFERASE"/>
    <property type="match status" value="1"/>
</dbReference>
<dbReference type="EMBL" id="JBEDNP010000010">
    <property type="protein sequence ID" value="MEQ3540633.1"/>
    <property type="molecule type" value="Genomic_DNA"/>
</dbReference>
<feature type="transmembrane region" description="Helical" evidence="8">
    <location>
        <begin position="136"/>
        <end position="154"/>
    </location>
</feature>
<comment type="similarity">
    <text evidence="2">Belongs to the bacterial sugar transferase family.</text>
</comment>
<evidence type="ECO:0000256" key="4">
    <source>
        <dbReference type="ARBA" id="ARBA00022692"/>
    </source>
</evidence>
<evidence type="ECO:0000256" key="7">
    <source>
        <dbReference type="SAM" id="MobiDB-lite"/>
    </source>
</evidence>
<evidence type="ECO:0000256" key="6">
    <source>
        <dbReference type="ARBA" id="ARBA00023136"/>
    </source>
</evidence>
<protein>
    <submittedName>
        <fullName evidence="10">Sugar transferase</fullName>
        <ecNumber evidence="10">2.7.8.-</ecNumber>
    </submittedName>
</protein>
<keyword evidence="6 8" id="KW-0472">Membrane</keyword>